<sequence>MFIKQQEELAERRKYFENELEECHMDNTQRLAILKSELEKCRNEVEELRDQLRNAQADCIAERRRIAEKENVILEHQLALRNSRDENRDIRVANDAKDVRLVELQRHTDNLELEAKQKENSLIELRNEKSILMAENASLLADINVLRANITENKNIMGQNEEALENATTKISEITKQLKDRDQKILLLEKTVTDYELRIDLINEQIFNTKVEKAMRKEELEQNTGKIIALNQEKAKLMK</sequence>
<organism evidence="2 3">
    <name type="scientific">Wuchereria bancrofti</name>
    <dbReference type="NCBI Taxonomy" id="6293"/>
    <lineage>
        <taxon>Eukaryota</taxon>
        <taxon>Metazoa</taxon>
        <taxon>Ecdysozoa</taxon>
        <taxon>Nematoda</taxon>
        <taxon>Chromadorea</taxon>
        <taxon>Rhabditida</taxon>
        <taxon>Spirurina</taxon>
        <taxon>Spiruromorpha</taxon>
        <taxon>Filarioidea</taxon>
        <taxon>Onchocercidae</taxon>
        <taxon>Wuchereria</taxon>
    </lineage>
</organism>
<evidence type="ECO:0000313" key="3">
    <source>
        <dbReference type="Proteomes" id="UP000004810"/>
    </source>
</evidence>
<comment type="caution">
    <text evidence="2">The sequence shown here is derived from an EMBL/GenBank/DDBJ whole genome shotgun (WGS) entry which is preliminary data.</text>
</comment>
<reference evidence="3" key="1">
    <citation type="submission" date="2012-08" db="EMBL/GenBank/DDBJ databases">
        <title>The Genome Sequence of Wuchereria bancrofti.</title>
        <authorList>
            <person name="Nutman T.B."/>
            <person name="Fink D.L."/>
            <person name="Russ C."/>
            <person name="Young S."/>
            <person name="Zeng Q."/>
            <person name="Koehrsen M."/>
            <person name="Alvarado L."/>
            <person name="Berlin A."/>
            <person name="Chapman S.B."/>
            <person name="Chen Z."/>
            <person name="Freedman E."/>
            <person name="Gellesch M."/>
            <person name="Goldberg J."/>
            <person name="Griggs A."/>
            <person name="Gujja S."/>
            <person name="Heilman E.R."/>
            <person name="Heiman D."/>
            <person name="Hepburn T."/>
            <person name="Howarth C."/>
            <person name="Jen D."/>
            <person name="Larson L."/>
            <person name="Lewis B."/>
            <person name="Mehta T."/>
            <person name="Park D."/>
            <person name="Pearson M."/>
            <person name="Roberts A."/>
            <person name="Saif S."/>
            <person name="Shea T."/>
            <person name="Shenoy N."/>
            <person name="Sisk P."/>
            <person name="Stolte C."/>
            <person name="Sykes S."/>
            <person name="Walk T."/>
            <person name="White J."/>
            <person name="Yandava C."/>
            <person name="Haas B."/>
            <person name="Henn M.R."/>
            <person name="Nusbaum C."/>
            <person name="Birren B."/>
        </authorList>
    </citation>
    <scope>NUCLEOTIDE SEQUENCE [LARGE SCALE GENOMIC DNA]</scope>
    <source>
        <strain evidence="3">NA</strain>
    </source>
</reference>
<protein>
    <submittedName>
        <fullName evidence="2">Uncharacterized protein</fullName>
    </submittedName>
</protein>
<name>J9E1G3_WUCBA</name>
<feature type="coiled-coil region" evidence="1">
    <location>
        <begin position="31"/>
        <end position="72"/>
    </location>
</feature>
<dbReference type="AlphaFoldDB" id="J9E1G3"/>
<accession>J9E1G3</accession>
<proteinExistence type="predicted"/>
<dbReference type="Proteomes" id="UP000004810">
    <property type="component" value="Unassembled WGS sequence"/>
</dbReference>
<keyword evidence="1" id="KW-0175">Coiled coil</keyword>
<evidence type="ECO:0000256" key="1">
    <source>
        <dbReference type="SAM" id="Coils"/>
    </source>
</evidence>
<gene>
    <name evidence="2" type="ORF">WUBG_13065</name>
</gene>
<evidence type="ECO:0000313" key="2">
    <source>
        <dbReference type="EMBL" id="EJW76026.1"/>
    </source>
</evidence>
<feature type="coiled-coil region" evidence="1">
    <location>
        <begin position="101"/>
        <end position="184"/>
    </location>
</feature>
<dbReference type="EMBL" id="ADBV01009689">
    <property type="protein sequence ID" value="EJW76026.1"/>
    <property type="molecule type" value="Genomic_DNA"/>
</dbReference>